<name>A0A401Q2E1_SCYTO</name>
<organism evidence="3 4">
    <name type="scientific">Scyliorhinus torazame</name>
    <name type="common">Cloudy catshark</name>
    <name type="synonym">Catulus torazame</name>
    <dbReference type="NCBI Taxonomy" id="75743"/>
    <lineage>
        <taxon>Eukaryota</taxon>
        <taxon>Metazoa</taxon>
        <taxon>Chordata</taxon>
        <taxon>Craniata</taxon>
        <taxon>Vertebrata</taxon>
        <taxon>Chondrichthyes</taxon>
        <taxon>Elasmobranchii</taxon>
        <taxon>Galeomorphii</taxon>
        <taxon>Galeoidea</taxon>
        <taxon>Carcharhiniformes</taxon>
        <taxon>Scyliorhinidae</taxon>
        <taxon>Scyliorhinus</taxon>
    </lineage>
</organism>
<feature type="region of interest" description="Disordered" evidence="1">
    <location>
        <begin position="632"/>
        <end position="733"/>
    </location>
</feature>
<gene>
    <name evidence="3" type="ORF">scyTo_0016969</name>
</gene>
<comment type="caution">
    <text evidence="3">The sequence shown here is derived from an EMBL/GenBank/DDBJ whole genome shotgun (WGS) entry which is preliminary data.</text>
</comment>
<dbReference type="SMART" id="SM00717">
    <property type="entry name" value="SANT"/>
    <property type="match status" value="1"/>
</dbReference>
<feature type="region of interest" description="Disordered" evidence="1">
    <location>
        <begin position="827"/>
        <end position="943"/>
    </location>
</feature>
<dbReference type="OrthoDB" id="118550at2759"/>
<dbReference type="STRING" id="75743.A0A401Q2E1"/>
<dbReference type="CDD" id="cd00167">
    <property type="entry name" value="SANT"/>
    <property type="match status" value="1"/>
</dbReference>
<dbReference type="PROSITE" id="PS50090">
    <property type="entry name" value="MYB_LIKE"/>
    <property type="match status" value="1"/>
</dbReference>
<dbReference type="Proteomes" id="UP000288216">
    <property type="component" value="Unassembled WGS sequence"/>
</dbReference>
<dbReference type="GO" id="GO:0000775">
    <property type="term" value="C:chromosome, centromeric region"/>
    <property type="evidence" value="ECO:0007669"/>
    <property type="project" value="TreeGrafter"/>
</dbReference>
<dbReference type="OMA" id="CQPRENI"/>
<dbReference type="EMBL" id="BFAA01010671">
    <property type="protein sequence ID" value="GCB79514.1"/>
    <property type="molecule type" value="Genomic_DNA"/>
</dbReference>
<feature type="compositionally biased region" description="Acidic residues" evidence="1">
    <location>
        <begin position="307"/>
        <end position="316"/>
    </location>
</feature>
<dbReference type="InterPro" id="IPR015216">
    <property type="entry name" value="SANTA"/>
</dbReference>
<dbReference type="InterPro" id="IPR009057">
    <property type="entry name" value="Homeodomain-like_sf"/>
</dbReference>
<accession>A0A401Q2E1</accession>
<feature type="compositionally biased region" description="Basic and acidic residues" evidence="1">
    <location>
        <begin position="1233"/>
        <end position="1246"/>
    </location>
</feature>
<evidence type="ECO:0000313" key="3">
    <source>
        <dbReference type="EMBL" id="GCB79514.1"/>
    </source>
</evidence>
<evidence type="ECO:0000256" key="1">
    <source>
        <dbReference type="SAM" id="MobiDB-lite"/>
    </source>
</evidence>
<feature type="domain" description="Myb-like" evidence="2">
    <location>
        <begin position="1189"/>
        <end position="1235"/>
    </location>
</feature>
<feature type="compositionally biased region" description="Polar residues" evidence="1">
    <location>
        <begin position="1068"/>
        <end position="1082"/>
    </location>
</feature>
<dbReference type="InterPro" id="IPR001005">
    <property type="entry name" value="SANT/Myb"/>
</dbReference>
<reference evidence="3 4" key="1">
    <citation type="journal article" date="2018" name="Nat. Ecol. Evol.">
        <title>Shark genomes provide insights into elasmobranch evolution and the origin of vertebrates.</title>
        <authorList>
            <person name="Hara Y"/>
            <person name="Yamaguchi K"/>
            <person name="Onimaru K"/>
            <person name="Kadota M"/>
            <person name="Koyanagi M"/>
            <person name="Keeley SD"/>
            <person name="Tatsumi K"/>
            <person name="Tanaka K"/>
            <person name="Motone F"/>
            <person name="Kageyama Y"/>
            <person name="Nozu R"/>
            <person name="Adachi N"/>
            <person name="Nishimura O"/>
            <person name="Nakagawa R"/>
            <person name="Tanegashima C"/>
            <person name="Kiyatake I"/>
            <person name="Matsumoto R"/>
            <person name="Murakumo K"/>
            <person name="Nishida K"/>
            <person name="Terakita A"/>
            <person name="Kuratani S"/>
            <person name="Sato K"/>
            <person name="Hyodo S Kuraku.S."/>
        </authorList>
    </citation>
    <scope>NUCLEOTIDE SEQUENCE [LARGE SCALE GENOMIC DNA]</scope>
</reference>
<feature type="compositionally biased region" description="Polar residues" evidence="1">
    <location>
        <begin position="648"/>
        <end position="662"/>
    </location>
</feature>
<evidence type="ECO:0000259" key="2">
    <source>
        <dbReference type="PROSITE" id="PS50090"/>
    </source>
</evidence>
<feature type="region of interest" description="Disordered" evidence="1">
    <location>
        <begin position="277"/>
        <end position="319"/>
    </location>
</feature>
<keyword evidence="4" id="KW-1185">Reference proteome</keyword>
<protein>
    <recommendedName>
        <fullName evidence="2">Myb-like domain-containing protein</fullName>
    </recommendedName>
</protein>
<dbReference type="SUPFAM" id="SSF46689">
    <property type="entry name" value="Homeodomain-like"/>
    <property type="match status" value="1"/>
</dbReference>
<dbReference type="Pfam" id="PF09133">
    <property type="entry name" value="SANTA"/>
    <property type="match status" value="1"/>
</dbReference>
<sequence length="1262" mass="142631">MFTPRKTKVFNNTEMDREQKTPWKAVPLHQIPNGTPLKELNKLQCDSANTLQENINPKPPATLISLKNVRNPQMNGQLQSTALEKEGMFPVIPLELSEIIGSDSSSTPVNLNQNYAESHLNPIGSKLIKQVVSESPAEMFQRMKGKLHRDHLQIPENRRLQTPQKTTFDLNGPVQFSVASVNGCVLGNTFSVPTLPTGCQFSQRKNHVPVMQQTPAKTFLQMKQEIELCNQHTPLASVKISEHKVGLLHSNQHGATVLMPRVSNELITCQPRENIEAPQKSARISTIDSTAKKPENWNAVPMKEDTDNGNDGDDERSQDTALNTANSVSTVNYTNSTRSEIQNITDLSASSLKMFVHPDIRKMQARYKHSEKTNKGIEECKDLCTILLTSPKINIPRRRGLEVVKSKSDHVDGLESKSEKTITLTKWIIQQIKSSNEICVEGKRDADGVYWHSNVIAERIEQTEVKSITGSIYVLKGPLDYVAMKNEGFSDKFLKHFFYGFPLDWKEYIEEFLESRREKSNNANTRKTKDARIQKLPSVKSSKSRDDTALAGSIGGTQSTKYQLAKARNSTKKERTIKSKIETETSIQSSTQTSRSGRYIKPPLEYWRGQRLIVDNTLNVTVIEGGTNYLTSNTPNAKMNARNEDSLRTSNRQNKRITSTEGLNKRQNRNSDLKMERDGKKTKRADEKSNNRPVEYITRNQTCKQLSGQAASSTDEYTSNKRTKKSINRKHGTLNPTVSVTPICDPFVLLNKTVKLNELHSAHITKSKGRTLATVDMVIPSEVEDTNDIFESKSMEAKLRDPYKFRNGLIKSNKSLDNAENRNKRRNMSMAEMSNSSVITSEDDIFENETNRPMEAKLRDPYKLRSRTLKSSESLCNVQSKRNEGRNMSSAEISNSSEAEDTSDNDRFEHMSKRRPTEANHSSKSIKKPIKLSQSEDESLETSESIKINIKRKMRSLNHKRYANRQNQARVNKQNNSTADNIDCSTVTELHSEEFSVQLKQTTSLINNDCILSEILTSSNSILTNKEIRENNTEEFSLNNLCPGGQKTTSIRNLQISRHRKTDKSKKGSYTGSAEVTTTSGLQHPINKAELDDYNVGSSILKCNQSASQRKPRNQFNRFLSSVTDVSDAEINETEVVMEDEPKCSNTKTLIREISGTDFDPELYSRPSQEKQLKQPKWLHSLDTEAEFWTKKELRFLHSSVAALPKHKPGFWEAVAATVGTRSAEACQQKYTSEHQLKLSKKPDVKQKKKCSSNENKKGWNA</sequence>
<dbReference type="PANTHER" id="PTHR16124:SF3">
    <property type="entry name" value="MIS18-BINDING PROTEIN 1"/>
    <property type="match status" value="1"/>
</dbReference>
<feature type="region of interest" description="Disordered" evidence="1">
    <location>
        <begin position="517"/>
        <end position="554"/>
    </location>
</feature>
<feature type="compositionally biased region" description="Basic and acidic residues" evidence="1">
    <location>
        <begin position="849"/>
        <end position="863"/>
    </location>
</feature>
<feature type="compositionally biased region" description="Basic residues" evidence="1">
    <location>
        <begin position="721"/>
        <end position="732"/>
    </location>
</feature>
<dbReference type="PANTHER" id="PTHR16124">
    <property type="entry name" value="MIS18-BINDING PROTEIN 1"/>
    <property type="match status" value="1"/>
</dbReference>
<feature type="compositionally biased region" description="Basic and acidic residues" evidence="1">
    <location>
        <begin position="669"/>
        <end position="690"/>
    </location>
</feature>
<feature type="region of interest" description="Disordered" evidence="1">
    <location>
        <begin position="1233"/>
        <end position="1262"/>
    </location>
</feature>
<dbReference type="AlphaFoldDB" id="A0A401Q2E1"/>
<proteinExistence type="predicted"/>
<evidence type="ECO:0000313" key="4">
    <source>
        <dbReference type="Proteomes" id="UP000288216"/>
    </source>
</evidence>
<feature type="compositionally biased region" description="Polar residues" evidence="1">
    <location>
        <begin position="698"/>
        <end position="717"/>
    </location>
</feature>
<feature type="region of interest" description="Disordered" evidence="1">
    <location>
        <begin position="1058"/>
        <end position="1082"/>
    </location>
</feature>
<dbReference type="InterPro" id="IPR039110">
    <property type="entry name" value="KNL2-like"/>
</dbReference>
<feature type="compositionally biased region" description="Basic and acidic residues" evidence="1">
    <location>
        <begin position="904"/>
        <end position="918"/>
    </location>
</feature>
<feature type="compositionally biased region" description="Polar residues" evidence="1">
    <location>
        <begin position="869"/>
        <end position="880"/>
    </location>
</feature>
<dbReference type="Gene3D" id="1.10.10.60">
    <property type="entry name" value="Homeodomain-like"/>
    <property type="match status" value="1"/>
</dbReference>